<dbReference type="InterPro" id="IPR039261">
    <property type="entry name" value="FNR_nucleotide-bd"/>
</dbReference>
<dbReference type="InterPro" id="IPR012675">
    <property type="entry name" value="Beta-grasp_dom_sf"/>
</dbReference>
<keyword evidence="3" id="KW-0411">Iron-sulfur</keyword>
<dbReference type="Pfam" id="PF00970">
    <property type="entry name" value="FAD_binding_6"/>
    <property type="match status" value="1"/>
</dbReference>
<name>A0ABZ1HWE1_9PSEU</name>
<evidence type="ECO:0000259" key="4">
    <source>
        <dbReference type="PROSITE" id="PS51085"/>
    </source>
</evidence>
<dbReference type="InterPro" id="IPR006058">
    <property type="entry name" value="2Fe2S_fd_BS"/>
</dbReference>
<dbReference type="PANTHER" id="PTHR47354">
    <property type="entry name" value="NADH OXIDOREDUCTASE HCR"/>
    <property type="match status" value="1"/>
</dbReference>
<dbReference type="Gene3D" id="3.10.20.30">
    <property type="match status" value="1"/>
</dbReference>
<feature type="domain" description="2Fe-2S ferredoxin-type" evidence="4">
    <location>
        <begin position="1"/>
        <end position="85"/>
    </location>
</feature>
<dbReference type="PROSITE" id="PS51085">
    <property type="entry name" value="2FE2S_FER_2"/>
    <property type="match status" value="1"/>
</dbReference>
<keyword evidence="2" id="KW-0408">Iron</keyword>
<keyword evidence="2" id="KW-0479">Metal-binding</keyword>
<dbReference type="PANTHER" id="PTHR47354:SF5">
    <property type="entry name" value="PROTEIN RFBI"/>
    <property type="match status" value="1"/>
</dbReference>
<organism evidence="6 7">
    <name type="scientific">Amycolatopsis rhabdoformis</name>
    <dbReference type="NCBI Taxonomy" id="1448059"/>
    <lineage>
        <taxon>Bacteria</taxon>
        <taxon>Bacillati</taxon>
        <taxon>Actinomycetota</taxon>
        <taxon>Actinomycetes</taxon>
        <taxon>Pseudonocardiales</taxon>
        <taxon>Pseudonocardiaceae</taxon>
        <taxon>Amycolatopsis</taxon>
    </lineage>
</organism>
<dbReference type="InterPro" id="IPR008333">
    <property type="entry name" value="Cbr1-like_FAD-bd_dom"/>
</dbReference>
<dbReference type="InterPro" id="IPR050415">
    <property type="entry name" value="MRET"/>
</dbReference>
<dbReference type="SUPFAM" id="SSF54292">
    <property type="entry name" value="2Fe-2S ferredoxin-like"/>
    <property type="match status" value="1"/>
</dbReference>
<dbReference type="EMBL" id="CP142149">
    <property type="protein sequence ID" value="WSE25953.1"/>
    <property type="molecule type" value="Genomic_DNA"/>
</dbReference>
<feature type="domain" description="FAD-binding FR-type" evidence="5">
    <location>
        <begin position="91"/>
        <end position="192"/>
    </location>
</feature>
<evidence type="ECO:0000259" key="5">
    <source>
        <dbReference type="PROSITE" id="PS51384"/>
    </source>
</evidence>
<evidence type="ECO:0000313" key="6">
    <source>
        <dbReference type="EMBL" id="WSE25953.1"/>
    </source>
</evidence>
<dbReference type="PROSITE" id="PS51384">
    <property type="entry name" value="FAD_FR"/>
    <property type="match status" value="1"/>
</dbReference>
<dbReference type="Pfam" id="PF00175">
    <property type="entry name" value="NAD_binding_1"/>
    <property type="match status" value="1"/>
</dbReference>
<accession>A0ABZ1HWE1</accession>
<dbReference type="RefSeq" id="WP_326564920.1">
    <property type="nucleotide sequence ID" value="NZ_CP142149.1"/>
</dbReference>
<protein>
    <submittedName>
        <fullName evidence="6">2Fe-2S iron-sulfur cluster-binding protein</fullName>
    </submittedName>
</protein>
<dbReference type="Gene3D" id="2.40.30.10">
    <property type="entry name" value="Translation factors"/>
    <property type="match status" value="1"/>
</dbReference>
<dbReference type="PROSITE" id="PS00197">
    <property type="entry name" value="2FE2S_FER_1"/>
    <property type="match status" value="1"/>
</dbReference>
<reference evidence="6 7" key="1">
    <citation type="journal article" date="2015" name="Int. J. Syst. Evol. Microbiol.">
        <title>Amycolatopsis rhabdoformis sp. nov., an actinomycete isolated from a tropical forest soil.</title>
        <authorList>
            <person name="Souza W.R."/>
            <person name="Silva R.E."/>
            <person name="Goodfellow M."/>
            <person name="Busarakam K."/>
            <person name="Figueiro F.S."/>
            <person name="Ferreira D."/>
            <person name="Rodrigues-Filho E."/>
            <person name="Moraes L.A.B."/>
            <person name="Zucchi T.D."/>
        </authorList>
    </citation>
    <scope>NUCLEOTIDE SEQUENCE [LARGE SCALE GENOMIC DNA]</scope>
    <source>
        <strain evidence="6 7">NCIMB 14900</strain>
    </source>
</reference>
<dbReference type="InterPro" id="IPR036010">
    <property type="entry name" value="2Fe-2S_ferredoxin-like_sf"/>
</dbReference>
<gene>
    <name evidence="6" type="ORF">VSH64_24030</name>
</gene>
<dbReference type="InterPro" id="IPR001433">
    <property type="entry name" value="OxRdtase_FAD/NAD-bd"/>
</dbReference>
<keyword evidence="2" id="KW-0001">2Fe-2S</keyword>
<dbReference type="InterPro" id="IPR001041">
    <property type="entry name" value="2Fe-2S_ferredoxin-type"/>
</dbReference>
<dbReference type="PRINTS" id="PR00410">
    <property type="entry name" value="PHEHYDRXLASE"/>
</dbReference>
<dbReference type="CDD" id="cd06189">
    <property type="entry name" value="flavin_oxioreductase"/>
    <property type="match status" value="1"/>
</dbReference>
<keyword evidence="7" id="KW-1185">Reference proteome</keyword>
<dbReference type="Pfam" id="PF00111">
    <property type="entry name" value="Fer2"/>
    <property type="match status" value="1"/>
</dbReference>
<proteinExistence type="predicted"/>
<evidence type="ECO:0000313" key="7">
    <source>
        <dbReference type="Proteomes" id="UP001330812"/>
    </source>
</evidence>
<comment type="cofactor">
    <cofactor evidence="1">
        <name>FAD</name>
        <dbReference type="ChEBI" id="CHEBI:57692"/>
    </cofactor>
</comment>
<dbReference type="CDD" id="cd00207">
    <property type="entry name" value="fer2"/>
    <property type="match status" value="1"/>
</dbReference>
<dbReference type="InterPro" id="IPR017927">
    <property type="entry name" value="FAD-bd_FR_type"/>
</dbReference>
<evidence type="ECO:0000256" key="2">
    <source>
        <dbReference type="ARBA" id="ARBA00022714"/>
    </source>
</evidence>
<evidence type="ECO:0000256" key="3">
    <source>
        <dbReference type="ARBA" id="ARBA00023014"/>
    </source>
</evidence>
<dbReference type="Gene3D" id="3.40.50.80">
    <property type="entry name" value="Nucleotide-binding domain of ferredoxin-NADP reductase (FNR) module"/>
    <property type="match status" value="1"/>
</dbReference>
<dbReference type="Proteomes" id="UP001330812">
    <property type="component" value="Chromosome"/>
</dbReference>
<dbReference type="SUPFAM" id="SSF63380">
    <property type="entry name" value="Riboflavin synthase domain-like"/>
    <property type="match status" value="1"/>
</dbReference>
<sequence>MITVADTDVEIPCEDGQTVLEAAENAGWAIPYSCRKGVCTSCTGALVAGSVQLRGRGELTGPAEGVLLCRAEPRGPVVVRPRRIERSEPPRRKKLTTVVHRIRRPAPRVTVLDLRFPIGRRAPFRAGQFLEVQLPGDEPRPYSLANPPHHNDSVQLHVRTEPGGRFSEHLVGALQPGDTLDVETPFGEFVLDDGDGPVLLLATGTGFAPIQSIVLDLIARRRTRPVHLYWGGRTEEDLYLAELPRSWAARHPWFSYTPVLSRPGKGWSGGTGHVQHAALAEYPELTGHRTYACGSEAMTTDAHDLLTRRGGLPTASFLADSFVAATEPRIPA</sequence>
<dbReference type="SUPFAM" id="SSF52343">
    <property type="entry name" value="Ferredoxin reductase-like, C-terminal NADP-linked domain"/>
    <property type="match status" value="1"/>
</dbReference>
<dbReference type="InterPro" id="IPR017938">
    <property type="entry name" value="Riboflavin_synthase-like_b-brl"/>
</dbReference>
<evidence type="ECO:0000256" key="1">
    <source>
        <dbReference type="ARBA" id="ARBA00001974"/>
    </source>
</evidence>